<gene>
    <name evidence="1" type="ORF">BN2614_LOCUS2</name>
</gene>
<evidence type="ECO:0000313" key="2">
    <source>
        <dbReference type="Proteomes" id="UP000269945"/>
    </source>
</evidence>
<reference evidence="1 2" key="1">
    <citation type="submission" date="2018-10" db="EMBL/GenBank/DDBJ databases">
        <authorList>
            <person name="Ekblom R."/>
            <person name="Jareborg N."/>
        </authorList>
    </citation>
    <scope>NUCLEOTIDE SEQUENCE [LARGE SCALE GENOMIC DNA]</scope>
    <source>
        <tissue evidence="1">Muscle</tissue>
    </source>
</reference>
<proteinExistence type="predicted"/>
<organism evidence="1 2">
    <name type="scientific">Gulo gulo</name>
    <name type="common">Wolverine</name>
    <name type="synonym">Gluton</name>
    <dbReference type="NCBI Taxonomy" id="48420"/>
    <lineage>
        <taxon>Eukaryota</taxon>
        <taxon>Metazoa</taxon>
        <taxon>Chordata</taxon>
        <taxon>Craniata</taxon>
        <taxon>Vertebrata</taxon>
        <taxon>Euteleostomi</taxon>
        <taxon>Mammalia</taxon>
        <taxon>Eutheria</taxon>
        <taxon>Laurasiatheria</taxon>
        <taxon>Carnivora</taxon>
        <taxon>Caniformia</taxon>
        <taxon>Musteloidea</taxon>
        <taxon>Mustelidae</taxon>
        <taxon>Guloninae</taxon>
        <taxon>Gulo</taxon>
    </lineage>
</organism>
<dbReference type="AlphaFoldDB" id="A0A9X9LY85"/>
<accession>A0A9X9LY85</accession>
<evidence type="ECO:0000313" key="1">
    <source>
        <dbReference type="EMBL" id="VCW99421.1"/>
    </source>
</evidence>
<sequence>MPSPPILWHHHPIVMTMRWNTVPTCHLPTPRPHRLQHSVLHPLLTLEIQGNHPSPRPEYVPIRDLAWNKMSLSETGKDCSKEYLFGPNNMSSGISRLRNTECLPLSELTTSGVLFGSMVSHLKRCTDQCKHIQRRVIRQTKHQKIILLKETVVLTLEK</sequence>
<name>A0A9X9LY85_GULGU</name>
<keyword evidence="2" id="KW-1185">Reference proteome</keyword>
<comment type="caution">
    <text evidence="1">The sequence shown here is derived from an EMBL/GenBank/DDBJ whole genome shotgun (WGS) entry which is preliminary data.</text>
</comment>
<dbReference type="Proteomes" id="UP000269945">
    <property type="component" value="Unassembled WGS sequence"/>
</dbReference>
<dbReference type="EMBL" id="CYRY02028627">
    <property type="protein sequence ID" value="VCW99421.1"/>
    <property type="molecule type" value="Genomic_DNA"/>
</dbReference>
<protein>
    <submittedName>
        <fullName evidence="1">Uncharacterized protein</fullName>
    </submittedName>
</protein>